<evidence type="ECO:0000313" key="3">
    <source>
        <dbReference type="Proteomes" id="UP000001449"/>
    </source>
</evidence>
<dbReference type="Gene3D" id="1.20.58.1520">
    <property type="match status" value="1"/>
</dbReference>
<sequence length="1147" mass="125930">MTSDLRKSLESIQSLLSQSKSPSASSGGVAVGGFSSSLSSQHTRFQSQYQNNHPQSEMDSSHQQQRQFHQQNRYQLGHHNQQQPTTMNNYYQLPDHSIMSPTSTHNGMGYSSKSNNNGGNQREGYSSTSESLCNFANSTPYRLDIGTAFSSLEKDISGSGGSGFEGGEGAHRGNNGGAVIGSPLSAFSVVESGSNSGGKKQSMGGESVAESSIGVFGSSSSIGREGKKGRETSLLVSPRFATSSSQETLSTSPNYTDVQQASSTISTTSNNDNAISNNHYPTNPNPSARDPTPYHYRGNPMTSPLANTNSITTTSNFSVKSAGSDGLRSGLDPPAKSPFPSHVPGVGGSGVGGGQHHFKGTPNSSKVGGSGLHYHHGHHNEENELSMIEEDASLMEGTNNNNNTNMMNQSQSSTVTGLTLLRTPIFRKRDATNTQNNNDGTSIASNFAHTPLCSTEKLLRRPSHAMRDSFQQLATQTAHKLESIWDLVGVSPDERAVQLSDLVEKIASICDDKINEEQGLADQFSKEIELLREEWESSCRALQLGEVDPVASLKRDPSATAMGEGVSLQCEYEAILGRLENIRSVKAAAMEDLEDSKRRIYEAYAALHGCSMDEAARSGELEVWSDIETDLTEQQREVFRSKACEYEESVSSRTKAVVSLMLECQSLIRELEIVPPSCVDGGVDGDYCAHGPGGVDEVGRSEDDVKIMKGLKLVEGVEEEELQPLQHQHRRSRKSASDYTIVSLCESPTCTGIGNGALERLTSRLAELNGEKRRRRERLGKMGRDIAALWTMLRIPQEEQLAFTESIRGLGLDTIRKGGQELNRLHDLKAVMIGKLIREQRQAIEELWEKTNSSDVERASFDSYFYINDDAKLTDDLLSKHEEYVASLNAKLAKMQPILDLIAKREAIISERFELEILQKDPDRLKGRGATKQLMKEEKMGRRVQKELPKITHMLEKTLTEWYHDNRPVSTEDGEEIDPELGHFMYQNTPYLETMYNQEHEWKTRKERGEQERQRKRQEERSATSSNAFGTSYSKLPGRKWNPSMGSTTSAVSSSSHVVSAAVKKPQFGAERPRSASNARAMSNSREGGRGGRAPPRPLADVSSHRQNVPRASSRSRNGQEKPSGVSAAGNNRDAGYRATSAPRPRF</sequence>
<feature type="region of interest" description="Disordered" evidence="1">
    <location>
        <begin position="216"/>
        <end position="365"/>
    </location>
</feature>
<feature type="compositionally biased region" description="Polar residues" evidence="1">
    <location>
        <begin position="41"/>
        <end position="58"/>
    </location>
</feature>
<dbReference type="PaxDb" id="35128-Thaps7586"/>
<feature type="compositionally biased region" description="Gly residues" evidence="1">
    <location>
        <begin position="345"/>
        <end position="355"/>
    </location>
</feature>
<feature type="compositionally biased region" description="Polar residues" evidence="1">
    <location>
        <begin position="78"/>
        <end position="91"/>
    </location>
</feature>
<feature type="compositionally biased region" description="Low complexity" evidence="1">
    <location>
        <begin position="307"/>
        <end position="318"/>
    </location>
</feature>
<proteinExistence type="predicted"/>
<feature type="compositionally biased region" description="Low complexity" evidence="1">
    <location>
        <begin position="1047"/>
        <end position="1063"/>
    </location>
</feature>
<dbReference type="HOGENOM" id="CLU_277014_0_0_1"/>
<organism evidence="2 3">
    <name type="scientific">Thalassiosira pseudonana</name>
    <name type="common">Marine diatom</name>
    <name type="synonym">Cyclotella nana</name>
    <dbReference type="NCBI Taxonomy" id="35128"/>
    <lineage>
        <taxon>Eukaryota</taxon>
        <taxon>Sar</taxon>
        <taxon>Stramenopiles</taxon>
        <taxon>Ochrophyta</taxon>
        <taxon>Bacillariophyta</taxon>
        <taxon>Coscinodiscophyceae</taxon>
        <taxon>Thalassiosirophycidae</taxon>
        <taxon>Thalassiosirales</taxon>
        <taxon>Thalassiosiraceae</taxon>
        <taxon>Thalassiosira</taxon>
    </lineage>
</organism>
<dbReference type="Pfam" id="PF03999">
    <property type="entry name" value="MAP65_ASE1"/>
    <property type="match status" value="2"/>
</dbReference>
<evidence type="ECO:0008006" key="4">
    <source>
        <dbReference type="Google" id="ProtNLM"/>
    </source>
</evidence>
<feature type="compositionally biased region" description="Basic and acidic residues" evidence="1">
    <location>
        <begin position="1002"/>
        <end position="1022"/>
    </location>
</feature>
<dbReference type="RefSeq" id="XP_002291798.1">
    <property type="nucleotide sequence ID" value="XM_002291762.1"/>
</dbReference>
<feature type="compositionally biased region" description="Low complexity" evidence="1">
    <location>
        <begin position="1075"/>
        <end position="1086"/>
    </location>
</feature>
<name>B8C6Y0_THAPS</name>
<feature type="compositionally biased region" description="Low complexity" evidence="1">
    <location>
        <begin position="261"/>
        <end position="278"/>
    </location>
</feature>
<dbReference type="GO" id="GO:0005819">
    <property type="term" value="C:spindle"/>
    <property type="evidence" value="ECO:0000318"/>
    <property type="project" value="GO_Central"/>
</dbReference>
<dbReference type="AlphaFoldDB" id="B8C6Y0"/>
<protein>
    <recommendedName>
        <fullName evidence="4">Microtubule associated protein</fullName>
    </recommendedName>
</protein>
<dbReference type="EMBL" id="CM000644">
    <property type="protein sequence ID" value="EED90649.1"/>
    <property type="molecule type" value="Genomic_DNA"/>
</dbReference>
<feature type="region of interest" description="Disordered" evidence="1">
    <location>
        <begin position="1"/>
        <end position="128"/>
    </location>
</feature>
<dbReference type="eggNOG" id="KOG4302">
    <property type="taxonomic scope" value="Eukaryota"/>
</dbReference>
<dbReference type="KEGG" id="tps:THAPSDRAFT_7586"/>
<feature type="compositionally biased region" description="Low complexity" evidence="1">
    <location>
        <begin position="62"/>
        <end position="75"/>
    </location>
</feature>
<dbReference type="GO" id="GO:0000226">
    <property type="term" value="P:microtubule cytoskeleton organization"/>
    <property type="evidence" value="ECO:0000318"/>
    <property type="project" value="GO_Central"/>
</dbReference>
<dbReference type="STRING" id="35128.B8C6Y0"/>
<reference evidence="2 3" key="1">
    <citation type="journal article" date="2004" name="Science">
        <title>The genome of the diatom Thalassiosira pseudonana: ecology, evolution, and metabolism.</title>
        <authorList>
            <person name="Armbrust E.V."/>
            <person name="Berges J.A."/>
            <person name="Bowler C."/>
            <person name="Green B.R."/>
            <person name="Martinez D."/>
            <person name="Putnam N.H."/>
            <person name="Zhou S."/>
            <person name="Allen A.E."/>
            <person name="Apt K.E."/>
            <person name="Bechner M."/>
            <person name="Brzezinski M.A."/>
            <person name="Chaal B.K."/>
            <person name="Chiovitti A."/>
            <person name="Davis A.K."/>
            <person name="Demarest M.S."/>
            <person name="Detter J.C."/>
            <person name="Glavina T."/>
            <person name="Goodstein D."/>
            <person name="Hadi M.Z."/>
            <person name="Hellsten U."/>
            <person name="Hildebrand M."/>
            <person name="Jenkins B.D."/>
            <person name="Jurka J."/>
            <person name="Kapitonov V.V."/>
            <person name="Kroger N."/>
            <person name="Lau W.W."/>
            <person name="Lane T.W."/>
            <person name="Larimer F.W."/>
            <person name="Lippmeier J.C."/>
            <person name="Lucas S."/>
            <person name="Medina M."/>
            <person name="Montsant A."/>
            <person name="Obornik M."/>
            <person name="Parker M.S."/>
            <person name="Palenik B."/>
            <person name="Pazour G.J."/>
            <person name="Richardson P.M."/>
            <person name="Rynearson T.A."/>
            <person name="Saito M.A."/>
            <person name="Schwartz D.C."/>
            <person name="Thamatrakoln K."/>
            <person name="Valentin K."/>
            <person name="Vardi A."/>
            <person name="Wilkerson F.P."/>
            <person name="Rokhsar D.S."/>
        </authorList>
    </citation>
    <scope>NUCLEOTIDE SEQUENCE [LARGE SCALE GENOMIC DNA]</scope>
    <source>
        <strain evidence="2 3">CCMP1335</strain>
    </source>
</reference>
<dbReference type="PANTHER" id="PTHR19321:SF41">
    <property type="entry name" value="FASCETTO-RELATED"/>
    <property type="match status" value="1"/>
</dbReference>
<dbReference type="InterPro" id="IPR007145">
    <property type="entry name" value="MAP65_Ase1_PRC1"/>
</dbReference>
<feature type="compositionally biased region" description="Polar residues" evidence="1">
    <location>
        <begin position="1023"/>
        <end position="1034"/>
    </location>
</feature>
<evidence type="ECO:0000313" key="2">
    <source>
        <dbReference type="EMBL" id="EED90649.1"/>
    </source>
</evidence>
<dbReference type="PANTHER" id="PTHR19321">
    <property type="entry name" value="PROTEIN REGULATOR OF CYTOKINESIS 1 PRC1-RELATED"/>
    <property type="match status" value="1"/>
</dbReference>
<dbReference type="GO" id="GO:0005737">
    <property type="term" value="C:cytoplasm"/>
    <property type="evidence" value="ECO:0000318"/>
    <property type="project" value="GO_Central"/>
</dbReference>
<feature type="compositionally biased region" description="Low complexity" evidence="1">
    <location>
        <begin position="10"/>
        <end position="40"/>
    </location>
</feature>
<feature type="compositionally biased region" description="Polar residues" evidence="1">
    <location>
        <begin position="1105"/>
        <end position="1117"/>
    </location>
</feature>
<feature type="compositionally biased region" description="Polar residues" evidence="1">
    <location>
        <begin position="240"/>
        <end position="260"/>
    </location>
</feature>
<gene>
    <name evidence="2" type="ORF">THAPSDRAFT_7586</name>
</gene>
<keyword evidence="3" id="KW-1185">Reference proteome</keyword>
<dbReference type="InParanoid" id="B8C6Y0"/>
<feature type="region of interest" description="Disordered" evidence="1">
    <location>
        <begin position="1002"/>
        <end position="1147"/>
    </location>
</feature>
<accession>B8C6Y0</accession>
<dbReference type="GeneID" id="7450176"/>
<reference evidence="2 3" key="2">
    <citation type="journal article" date="2008" name="Nature">
        <title>The Phaeodactylum genome reveals the evolutionary history of diatom genomes.</title>
        <authorList>
            <person name="Bowler C."/>
            <person name="Allen A.E."/>
            <person name="Badger J.H."/>
            <person name="Grimwood J."/>
            <person name="Jabbari K."/>
            <person name="Kuo A."/>
            <person name="Maheswari U."/>
            <person name="Martens C."/>
            <person name="Maumus F."/>
            <person name="Otillar R.P."/>
            <person name="Rayko E."/>
            <person name="Salamov A."/>
            <person name="Vandepoele K."/>
            <person name="Beszteri B."/>
            <person name="Gruber A."/>
            <person name="Heijde M."/>
            <person name="Katinka M."/>
            <person name="Mock T."/>
            <person name="Valentin K."/>
            <person name="Verret F."/>
            <person name="Berges J.A."/>
            <person name="Brownlee C."/>
            <person name="Cadoret J.P."/>
            <person name="Chiovitti A."/>
            <person name="Choi C.J."/>
            <person name="Coesel S."/>
            <person name="De Martino A."/>
            <person name="Detter J.C."/>
            <person name="Durkin C."/>
            <person name="Falciatore A."/>
            <person name="Fournet J."/>
            <person name="Haruta M."/>
            <person name="Huysman M.J."/>
            <person name="Jenkins B.D."/>
            <person name="Jiroutova K."/>
            <person name="Jorgensen R.E."/>
            <person name="Joubert Y."/>
            <person name="Kaplan A."/>
            <person name="Kroger N."/>
            <person name="Kroth P.G."/>
            <person name="La Roche J."/>
            <person name="Lindquist E."/>
            <person name="Lommer M."/>
            <person name="Martin-Jezequel V."/>
            <person name="Lopez P.J."/>
            <person name="Lucas S."/>
            <person name="Mangogna M."/>
            <person name="McGinnis K."/>
            <person name="Medlin L.K."/>
            <person name="Montsant A."/>
            <person name="Oudot-Le Secq M.P."/>
            <person name="Napoli C."/>
            <person name="Obornik M."/>
            <person name="Parker M.S."/>
            <person name="Petit J.L."/>
            <person name="Porcel B.M."/>
            <person name="Poulsen N."/>
            <person name="Robison M."/>
            <person name="Rychlewski L."/>
            <person name="Rynearson T.A."/>
            <person name="Schmutz J."/>
            <person name="Shapiro H."/>
            <person name="Siaut M."/>
            <person name="Stanley M."/>
            <person name="Sussman M.R."/>
            <person name="Taylor A.R."/>
            <person name="Vardi A."/>
            <person name="von Dassow P."/>
            <person name="Vyverman W."/>
            <person name="Willis A."/>
            <person name="Wyrwicz L.S."/>
            <person name="Rokhsar D.S."/>
            <person name="Weissenbach J."/>
            <person name="Armbrust E.V."/>
            <person name="Green B.R."/>
            <person name="Van de Peer Y."/>
            <person name="Grigoriev I.V."/>
        </authorList>
    </citation>
    <scope>NUCLEOTIDE SEQUENCE [LARGE SCALE GENOMIC DNA]</scope>
    <source>
        <strain evidence="2 3">CCMP1335</strain>
    </source>
</reference>
<feature type="compositionally biased region" description="Low complexity" evidence="1">
    <location>
        <begin position="106"/>
        <end position="120"/>
    </location>
</feature>
<evidence type="ECO:0000256" key="1">
    <source>
        <dbReference type="SAM" id="MobiDB-lite"/>
    </source>
</evidence>
<dbReference type="Proteomes" id="UP000001449">
    <property type="component" value="Chromosome 8"/>
</dbReference>
<dbReference type="GO" id="GO:0008017">
    <property type="term" value="F:microtubule binding"/>
    <property type="evidence" value="ECO:0000318"/>
    <property type="project" value="GO_Central"/>
</dbReference>